<dbReference type="AlphaFoldDB" id="A0A6J7STR5"/>
<proteinExistence type="predicted"/>
<evidence type="ECO:0000313" key="3">
    <source>
        <dbReference type="EMBL" id="CAB5044795.1"/>
    </source>
</evidence>
<evidence type="ECO:0000256" key="1">
    <source>
        <dbReference type="SAM" id="Phobius"/>
    </source>
</evidence>
<dbReference type="EMBL" id="CAFBOQ010000003">
    <property type="protein sequence ID" value="CAB4977908.1"/>
    <property type="molecule type" value="Genomic_DNA"/>
</dbReference>
<sequence length="83" mass="9160">MWDDCGKTGCAGGGGSFALFLLPVWVIGLLLFPALVLYIAYTYTPLKNLNVPKIINLISFIPLAGLWTFICYYILKILAYLGL</sequence>
<keyword evidence="1" id="KW-0472">Membrane</keyword>
<dbReference type="EMBL" id="CAFBQD010000002">
    <property type="protein sequence ID" value="CAB5044795.1"/>
    <property type="molecule type" value="Genomic_DNA"/>
</dbReference>
<protein>
    <submittedName>
        <fullName evidence="3">Unannotated protein</fullName>
    </submittedName>
</protein>
<reference evidence="3" key="1">
    <citation type="submission" date="2020-05" db="EMBL/GenBank/DDBJ databases">
        <authorList>
            <person name="Chiriac C."/>
            <person name="Salcher M."/>
            <person name="Ghai R."/>
            <person name="Kavagutti S V."/>
        </authorList>
    </citation>
    <scope>NUCLEOTIDE SEQUENCE</scope>
</reference>
<keyword evidence="1" id="KW-1133">Transmembrane helix</keyword>
<feature type="transmembrane region" description="Helical" evidence="1">
    <location>
        <begin position="20"/>
        <end position="42"/>
    </location>
</feature>
<gene>
    <name evidence="2" type="ORF">UFOPK3990_00211</name>
    <name evidence="3" type="ORF">UFOPK4245_00161</name>
</gene>
<evidence type="ECO:0000313" key="2">
    <source>
        <dbReference type="EMBL" id="CAB4977908.1"/>
    </source>
</evidence>
<name>A0A6J7STR5_9ZZZZ</name>
<keyword evidence="1" id="KW-0812">Transmembrane</keyword>
<organism evidence="3">
    <name type="scientific">freshwater metagenome</name>
    <dbReference type="NCBI Taxonomy" id="449393"/>
    <lineage>
        <taxon>unclassified sequences</taxon>
        <taxon>metagenomes</taxon>
        <taxon>ecological metagenomes</taxon>
    </lineage>
</organism>
<feature type="transmembrane region" description="Helical" evidence="1">
    <location>
        <begin position="54"/>
        <end position="75"/>
    </location>
</feature>
<accession>A0A6J7STR5</accession>